<dbReference type="Proteomes" id="UP000280696">
    <property type="component" value="Unassembled WGS sequence"/>
</dbReference>
<keyword evidence="6" id="KW-0472">Membrane</keyword>
<keyword evidence="3" id="KW-1003">Cell membrane</keyword>
<comment type="subcellular location">
    <subcellularLocation>
        <location evidence="1">Cell membrane</location>
        <topology evidence="1">Peripheral membrane protein</topology>
    </subcellularLocation>
</comment>
<evidence type="ECO:0000313" key="8">
    <source>
        <dbReference type="EMBL" id="RKI88648.1"/>
    </source>
</evidence>
<proteinExistence type="inferred from homology"/>
<evidence type="ECO:0000256" key="2">
    <source>
        <dbReference type="ARBA" id="ARBA00010488"/>
    </source>
</evidence>
<feature type="region of interest" description="Disordered" evidence="7">
    <location>
        <begin position="285"/>
        <end position="306"/>
    </location>
</feature>
<name>A0A3A9ABL9_9FIRM</name>
<dbReference type="InterPro" id="IPR043149">
    <property type="entry name" value="TagF_N"/>
</dbReference>
<comment type="caution">
    <text evidence="8">The sequence shown here is derived from an EMBL/GenBank/DDBJ whole genome shotgun (WGS) entry which is preliminary data.</text>
</comment>
<dbReference type="EMBL" id="RAYQ01000026">
    <property type="protein sequence ID" value="RKI88648.1"/>
    <property type="molecule type" value="Genomic_DNA"/>
</dbReference>
<dbReference type="GO" id="GO:0047355">
    <property type="term" value="F:CDP-glycerol glycerophosphotransferase activity"/>
    <property type="evidence" value="ECO:0007669"/>
    <property type="project" value="InterPro"/>
</dbReference>
<evidence type="ECO:0000256" key="6">
    <source>
        <dbReference type="ARBA" id="ARBA00023136"/>
    </source>
</evidence>
<dbReference type="PANTHER" id="PTHR37316:SF3">
    <property type="entry name" value="TEICHOIC ACID GLYCEROL-PHOSPHATE TRANSFERASE"/>
    <property type="match status" value="1"/>
</dbReference>
<accession>A0A3A9ABL9</accession>
<dbReference type="OrthoDB" id="9807097at2"/>
<dbReference type="SUPFAM" id="SSF53756">
    <property type="entry name" value="UDP-Glycosyltransferase/glycogen phosphorylase"/>
    <property type="match status" value="1"/>
</dbReference>
<dbReference type="InterPro" id="IPR043148">
    <property type="entry name" value="TagF_C"/>
</dbReference>
<dbReference type="Gene3D" id="3.40.50.12580">
    <property type="match status" value="1"/>
</dbReference>
<dbReference type="Gene3D" id="3.40.50.11820">
    <property type="match status" value="1"/>
</dbReference>
<dbReference type="PANTHER" id="PTHR37316">
    <property type="entry name" value="TEICHOIC ACID GLYCEROL-PHOSPHATE PRIMASE"/>
    <property type="match status" value="1"/>
</dbReference>
<protein>
    <recommendedName>
        <fullName evidence="10">CDP-glycerol--glycerophosphate glycerophosphotransferase</fullName>
    </recommendedName>
</protein>
<evidence type="ECO:0008006" key="10">
    <source>
        <dbReference type="Google" id="ProtNLM"/>
    </source>
</evidence>
<evidence type="ECO:0000256" key="3">
    <source>
        <dbReference type="ARBA" id="ARBA00022475"/>
    </source>
</evidence>
<dbReference type="GO" id="GO:0019350">
    <property type="term" value="P:teichoic acid biosynthetic process"/>
    <property type="evidence" value="ECO:0007669"/>
    <property type="project" value="UniProtKB-KW"/>
</dbReference>
<dbReference type="InterPro" id="IPR007554">
    <property type="entry name" value="Glycerophosphate_synth"/>
</dbReference>
<dbReference type="RefSeq" id="WP_120471869.1">
    <property type="nucleotide sequence ID" value="NZ_RAYQ01000026.1"/>
</dbReference>
<dbReference type="AlphaFoldDB" id="A0A3A9ABL9"/>
<evidence type="ECO:0000256" key="4">
    <source>
        <dbReference type="ARBA" id="ARBA00022679"/>
    </source>
</evidence>
<evidence type="ECO:0000256" key="1">
    <source>
        <dbReference type="ARBA" id="ARBA00004202"/>
    </source>
</evidence>
<keyword evidence="9" id="KW-1185">Reference proteome</keyword>
<dbReference type="GO" id="GO:0005886">
    <property type="term" value="C:plasma membrane"/>
    <property type="evidence" value="ECO:0007669"/>
    <property type="project" value="UniProtKB-SubCell"/>
</dbReference>
<sequence>MAKEFKIAGMEAEQKYITKRIWKARLQSIPFYLFRIIPICKKKIVFCCIEGTTGYTCNPKYIAEEFIRRDEGYELVWLVNDLSKKFPEEIKVVHNTLWKRAYHLTTARFWIDNSRKQLEARKRKGQIYIQTWHAKLGFKPTCLDRGASFSKIAYLVSKHDSDMIDYVLSNSKWYDDTLPTGMLYEGEILRTGSPRCDILVNDRRKVRSRVRKDYGLPEDARILMYAPTFRGGSQGTERTIEVNPGFPDYKRLICALEQYMGGRWYVFLRLHPQLVARNMDQNMADSRTAADEKTAGQAADTKTGERNPVIDVSRVDDMYEILAGCDAFMTDYSSAAFDAAVMKIPVFLYADDYKQYEGERGKLLWDLRKLPFPLALNDEELEGQIRDFEEGRYLSGLDRLFQEAEMVEDGHASEHVAKTILAYLDK</sequence>
<evidence type="ECO:0000256" key="5">
    <source>
        <dbReference type="ARBA" id="ARBA00022944"/>
    </source>
</evidence>
<keyword evidence="5" id="KW-0777">Teichoic acid biosynthesis</keyword>
<keyword evidence="4" id="KW-0808">Transferase</keyword>
<dbReference type="Pfam" id="PF04464">
    <property type="entry name" value="Glyphos_transf"/>
    <property type="match status" value="1"/>
</dbReference>
<evidence type="ECO:0000313" key="9">
    <source>
        <dbReference type="Proteomes" id="UP000280696"/>
    </source>
</evidence>
<reference evidence="8 9" key="1">
    <citation type="submission" date="2018-09" db="EMBL/GenBank/DDBJ databases">
        <title>Murine metabolic-syndrome-specific gut microbial biobank.</title>
        <authorList>
            <person name="Liu C."/>
        </authorList>
    </citation>
    <scope>NUCLEOTIDE SEQUENCE [LARGE SCALE GENOMIC DNA]</scope>
    <source>
        <strain evidence="8 9">0.1xD8-82</strain>
    </source>
</reference>
<gene>
    <name evidence="8" type="ORF">D7V94_18900</name>
</gene>
<comment type="similarity">
    <text evidence="2">Belongs to the CDP-glycerol glycerophosphotransferase family.</text>
</comment>
<evidence type="ECO:0000256" key="7">
    <source>
        <dbReference type="SAM" id="MobiDB-lite"/>
    </source>
</evidence>
<dbReference type="InterPro" id="IPR051612">
    <property type="entry name" value="Teichoic_Acid_Biosynth"/>
</dbReference>
<organism evidence="8 9">
    <name type="scientific">Parablautia intestinalis</name>
    <dbReference type="NCBI Taxonomy" id="2320100"/>
    <lineage>
        <taxon>Bacteria</taxon>
        <taxon>Bacillati</taxon>
        <taxon>Bacillota</taxon>
        <taxon>Clostridia</taxon>
        <taxon>Lachnospirales</taxon>
        <taxon>Lachnospiraceae</taxon>
        <taxon>Parablautia</taxon>
    </lineage>
</organism>